<dbReference type="AlphaFoldDB" id="A0A0E9V3M7"/>
<evidence type="ECO:0000313" key="1">
    <source>
        <dbReference type="EMBL" id="JAH72642.1"/>
    </source>
</evidence>
<name>A0A0E9V3M7_ANGAN</name>
<reference evidence="1" key="1">
    <citation type="submission" date="2014-11" db="EMBL/GenBank/DDBJ databases">
        <authorList>
            <person name="Amaro Gonzalez C."/>
        </authorList>
    </citation>
    <scope>NUCLEOTIDE SEQUENCE</scope>
</reference>
<sequence length="60" mass="6983">MERQQNVQSLLRACSEKERDSGFCLSAICSYTLLRAVSNVCPWNMKCYLPPLFILLDRRD</sequence>
<dbReference type="EMBL" id="GBXM01035935">
    <property type="protein sequence ID" value="JAH72642.1"/>
    <property type="molecule type" value="Transcribed_RNA"/>
</dbReference>
<reference evidence="1" key="2">
    <citation type="journal article" date="2015" name="Fish Shellfish Immunol.">
        <title>Early steps in the European eel (Anguilla anguilla)-Vibrio vulnificus interaction in the gills: Role of the RtxA13 toxin.</title>
        <authorList>
            <person name="Callol A."/>
            <person name="Pajuelo D."/>
            <person name="Ebbesson L."/>
            <person name="Teles M."/>
            <person name="MacKenzie S."/>
            <person name="Amaro C."/>
        </authorList>
    </citation>
    <scope>NUCLEOTIDE SEQUENCE</scope>
</reference>
<protein>
    <submittedName>
        <fullName evidence="1">Uncharacterized protein</fullName>
    </submittedName>
</protein>
<accession>A0A0E9V3M7</accession>
<proteinExistence type="predicted"/>
<organism evidence="1">
    <name type="scientific">Anguilla anguilla</name>
    <name type="common">European freshwater eel</name>
    <name type="synonym">Muraena anguilla</name>
    <dbReference type="NCBI Taxonomy" id="7936"/>
    <lineage>
        <taxon>Eukaryota</taxon>
        <taxon>Metazoa</taxon>
        <taxon>Chordata</taxon>
        <taxon>Craniata</taxon>
        <taxon>Vertebrata</taxon>
        <taxon>Euteleostomi</taxon>
        <taxon>Actinopterygii</taxon>
        <taxon>Neopterygii</taxon>
        <taxon>Teleostei</taxon>
        <taxon>Anguilliformes</taxon>
        <taxon>Anguillidae</taxon>
        <taxon>Anguilla</taxon>
    </lineage>
</organism>